<accession>A0A5S4ZS66</accession>
<evidence type="ECO:0000313" key="2">
    <source>
        <dbReference type="EMBL" id="TYO94873.1"/>
    </source>
</evidence>
<dbReference type="Pfam" id="PF17295">
    <property type="entry name" value="DUF5348"/>
    <property type="match status" value="1"/>
</dbReference>
<sequence length="184" mass="20716">MLQDKKMGHTSALYERGHTSVTGSGLFGRGMSPIKRGRGISANREVTKLGELLAATLDQMDRVASLYPYLDRLEGIERVELQKLVNLCENGAEIADLARWVEYLQKPRTEGRIFIQPNGRYVMDTTGIEFTSGRPIEVYNPGGPDRGWHLGRVEHAHRYGGYYFYSDTGDHCPLQDGMLVAVRR</sequence>
<gene>
    <name evidence="2" type="ORF">LX24_02127</name>
</gene>
<reference evidence="2 3" key="1">
    <citation type="submission" date="2019-07" db="EMBL/GenBank/DDBJ databases">
        <title>Genomic Encyclopedia of Type Strains, Phase I: the one thousand microbial genomes (KMG-I) project.</title>
        <authorList>
            <person name="Kyrpides N."/>
        </authorList>
    </citation>
    <scope>NUCLEOTIDE SEQUENCE [LARGE SCALE GENOMIC DNA]</scope>
    <source>
        <strain evidence="2 3">DSM 6562</strain>
    </source>
</reference>
<dbReference type="Proteomes" id="UP000323166">
    <property type="component" value="Unassembled WGS sequence"/>
</dbReference>
<evidence type="ECO:0000313" key="3">
    <source>
        <dbReference type="Proteomes" id="UP000323166"/>
    </source>
</evidence>
<organism evidence="2 3">
    <name type="scientific">Desulfallas thermosapovorans DSM 6562</name>
    <dbReference type="NCBI Taxonomy" id="1121431"/>
    <lineage>
        <taxon>Bacteria</taxon>
        <taxon>Bacillati</taxon>
        <taxon>Bacillota</taxon>
        <taxon>Clostridia</taxon>
        <taxon>Eubacteriales</taxon>
        <taxon>Desulfallaceae</taxon>
        <taxon>Desulfallas</taxon>
    </lineage>
</organism>
<comment type="caution">
    <text evidence="2">The sequence shown here is derived from an EMBL/GenBank/DDBJ whole genome shotgun (WGS) entry which is preliminary data.</text>
</comment>
<protein>
    <recommendedName>
        <fullName evidence="1">DUF5348 domain-containing protein</fullName>
    </recommendedName>
</protein>
<name>A0A5S4ZS66_9FIRM</name>
<dbReference type="InterPro" id="IPR035255">
    <property type="entry name" value="DUF5348"/>
</dbReference>
<keyword evidence="3" id="KW-1185">Reference proteome</keyword>
<dbReference type="RefSeq" id="WP_166512115.1">
    <property type="nucleotide sequence ID" value="NZ_VNHM01000011.1"/>
</dbReference>
<dbReference type="AlphaFoldDB" id="A0A5S4ZS66"/>
<proteinExistence type="predicted"/>
<evidence type="ECO:0000259" key="1">
    <source>
        <dbReference type="Pfam" id="PF17295"/>
    </source>
</evidence>
<dbReference type="EMBL" id="VNHM01000011">
    <property type="protein sequence ID" value="TYO94873.1"/>
    <property type="molecule type" value="Genomic_DNA"/>
</dbReference>
<feature type="domain" description="DUF5348" evidence="1">
    <location>
        <begin position="116"/>
        <end position="182"/>
    </location>
</feature>